<proteinExistence type="predicted"/>
<evidence type="ECO:0000313" key="2">
    <source>
        <dbReference type="EMBL" id="KAG6461410.1"/>
    </source>
</evidence>
<accession>A0A921ZPM2</accession>
<sequence length="143" mass="16640">MLYASFDFTRIPSSDPDRTIGPPAYHHTLKKHPDKLSTSSIFEVRNPRGRSCRRKLVINNICFRFLLLAWDERNIRSQDYLTVLHQISSNPSGTALVWDDVRTRWGELVHRFTLNSRYLGNLIPAITSSFNTELKLKEVLRLL</sequence>
<gene>
    <name evidence="2" type="ORF">O3G_MSEX012604</name>
</gene>
<protein>
    <recommendedName>
        <fullName evidence="1">ERAP1-like C-terminal domain-containing protein</fullName>
    </recommendedName>
</protein>
<keyword evidence="3" id="KW-1185">Reference proteome</keyword>
<organism evidence="2 3">
    <name type="scientific">Manduca sexta</name>
    <name type="common">Tobacco hawkmoth</name>
    <name type="synonym">Tobacco hornworm</name>
    <dbReference type="NCBI Taxonomy" id="7130"/>
    <lineage>
        <taxon>Eukaryota</taxon>
        <taxon>Metazoa</taxon>
        <taxon>Ecdysozoa</taxon>
        <taxon>Arthropoda</taxon>
        <taxon>Hexapoda</taxon>
        <taxon>Insecta</taxon>
        <taxon>Pterygota</taxon>
        <taxon>Neoptera</taxon>
        <taxon>Endopterygota</taxon>
        <taxon>Lepidoptera</taxon>
        <taxon>Glossata</taxon>
        <taxon>Ditrysia</taxon>
        <taxon>Bombycoidea</taxon>
        <taxon>Sphingidae</taxon>
        <taxon>Sphinginae</taxon>
        <taxon>Sphingini</taxon>
        <taxon>Manduca</taxon>
    </lineage>
</organism>
<evidence type="ECO:0000259" key="1">
    <source>
        <dbReference type="Pfam" id="PF11838"/>
    </source>
</evidence>
<comment type="caution">
    <text evidence="2">The sequence shown here is derived from an EMBL/GenBank/DDBJ whole genome shotgun (WGS) entry which is preliminary data.</text>
</comment>
<evidence type="ECO:0000313" key="3">
    <source>
        <dbReference type="Proteomes" id="UP000791440"/>
    </source>
</evidence>
<dbReference type="AlphaFoldDB" id="A0A921ZPM2"/>
<dbReference type="Proteomes" id="UP000791440">
    <property type="component" value="Unassembled WGS sequence"/>
</dbReference>
<feature type="domain" description="ERAP1-like C-terminal" evidence="1">
    <location>
        <begin position="64"/>
        <end position="139"/>
    </location>
</feature>
<dbReference type="InterPro" id="IPR024571">
    <property type="entry name" value="ERAP1-like_C_dom"/>
</dbReference>
<dbReference type="EMBL" id="JH668744">
    <property type="protein sequence ID" value="KAG6461410.1"/>
    <property type="molecule type" value="Genomic_DNA"/>
</dbReference>
<reference evidence="2" key="1">
    <citation type="journal article" date="2016" name="Insect Biochem. Mol. Biol.">
        <title>Multifaceted biological insights from a draft genome sequence of the tobacco hornworm moth, Manduca sexta.</title>
        <authorList>
            <person name="Kanost M.R."/>
            <person name="Arrese E.L."/>
            <person name="Cao X."/>
            <person name="Chen Y.R."/>
            <person name="Chellapilla S."/>
            <person name="Goldsmith M.R."/>
            <person name="Grosse-Wilde E."/>
            <person name="Heckel D.G."/>
            <person name="Herndon N."/>
            <person name="Jiang H."/>
            <person name="Papanicolaou A."/>
            <person name="Qu J."/>
            <person name="Soulages J.L."/>
            <person name="Vogel H."/>
            <person name="Walters J."/>
            <person name="Waterhouse R.M."/>
            <person name="Ahn S.J."/>
            <person name="Almeida F.C."/>
            <person name="An C."/>
            <person name="Aqrawi P."/>
            <person name="Bretschneider A."/>
            <person name="Bryant W.B."/>
            <person name="Bucks S."/>
            <person name="Chao H."/>
            <person name="Chevignon G."/>
            <person name="Christen J.M."/>
            <person name="Clarke D.F."/>
            <person name="Dittmer N.T."/>
            <person name="Ferguson L.C.F."/>
            <person name="Garavelou S."/>
            <person name="Gordon K.H.J."/>
            <person name="Gunaratna R.T."/>
            <person name="Han Y."/>
            <person name="Hauser F."/>
            <person name="He Y."/>
            <person name="Heidel-Fischer H."/>
            <person name="Hirsh A."/>
            <person name="Hu Y."/>
            <person name="Jiang H."/>
            <person name="Kalra D."/>
            <person name="Klinner C."/>
            <person name="Konig C."/>
            <person name="Kovar C."/>
            <person name="Kroll A.R."/>
            <person name="Kuwar S.S."/>
            <person name="Lee S.L."/>
            <person name="Lehman R."/>
            <person name="Li K."/>
            <person name="Li Z."/>
            <person name="Liang H."/>
            <person name="Lovelace S."/>
            <person name="Lu Z."/>
            <person name="Mansfield J.H."/>
            <person name="McCulloch K.J."/>
            <person name="Mathew T."/>
            <person name="Morton B."/>
            <person name="Muzny D.M."/>
            <person name="Neunemann D."/>
            <person name="Ongeri F."/>
            <person name="Pauchet Y."/>
            <person name="Pu L.L."/>
            <person name="Pyrousis I."/>
            <person name="Rao X.J."/>
            <person name="Redding A."/>
            <person name="Roesel C."/>
            <person name="Sanchez-Gracia A."/>
            <person name="Schaack S."/>
            <person name="Shukla A."/>
            <person name="Tetreau G."/>
            <person name="Wang Y."/>
            <person name="Xiong G.H."/>
            <person name="Traut W."/>
            <person name="Walsh T.K."/>
            <person name="Worley K.C."/>
            <person name="Wu D."/>
            <person name="Wu W."/>
            <person name="Wu Y.Q."/>
            <person name="Zhang X."/>
            <person name="Zou Z."/>
            <person name="Zucker H."/>
            <person name="Briscoe A.D."/>
            <person name="Burmester T."/>
            <person name="Clem R.J."/>
            <person name="Feyereisen R."/>
            <person name="Grimmelikhuijzen C.J.P."/>
            <person name="Hamodrakas S.J."/>
            <person name="Hansson B.S."/>
            <person name="Huguet E."/>
            <person name="Jermiin L.S."/>
            <person name="Lan Q."/>
            <person name="Lehman H.K."/>
            <person name="Lorenzen M."/>
            <person name="Merzendorfer H."/>
            <person name="Michalopoulos I."/>
            <person name="Morton D.B."/>
            <person name="Muthukrishnan S."/>
            <person name="Oakeshott J.G."/>
            <person name="Palmer W."/>
            <person name="Park Y."/>
            <person name="Passarelli A.L."/>
            <person name="Rozas J."/>
            <person name="Schwartz L.M."/>
            <person name="Smith W."/>
            <person name="Southgate A."/>
            <person name="Vilcinskas A."/>
            <person name="Vogt R."/>
            <person name="Wang P."/>
            <person name="Werren J."/>
            <person name="Yu X.Q."/>
            <person name="Zhou J.J."/>
            <person name="Brown S.J."/>
            <person name="Scherer S.E."/>
            <person name="Richards S."/>
            <person name="Blissard G.W."/>
        </authorList>
    </citation>
    <scope>NUCLEOTIDE SEQUENCE</scope>
</reference>
<reference evidence="2" key="2">
    <citation type="submission" date="2020-12" db="EMBL/GenBank/DDBJ databases">
        <authorList>
            <person name="Kanost M."/>
        </authorList>
    </citation>
    <scope>NUCLEOTIDE SEQUENCE</scope>
</reference>
<name>A0A921ZPM2_MANSE</name>
<dbReference type="Pfam" id="PF11838">
    <property type="entry name" value="ERAP1_C"/>
    <property type="match status" value="1"/>
</dbReference>